<evidence type="ECO:0000256" key="1">
    <source>
        <dbReference type="ARBA" id="ARBA00009477"/>
    </source>
</evidence>
<protein>
    <recommendedName>
        <fullName evidence="3">Multidrug resistance protein MdtA-like barrel-sandwich hybrid domain-containing protein</fullName>
    </recommendedName>
</protein>
<comment type="similarity">
    <text evidence="1">Belongs to the membrane fusion protein (MFP) (TC 8.A.1) family.</text>
</comment>
<sequence length="381" mass="40990">MKRKVIVILVILLVAGSAVALLKKRRADLARAPVAAVLPVVVDAVTLQPQSIILTLPAMGVVSSDISTTLSTKISGRITGLYKQEGDQVHKGDLLARIDDRELKAKKEGLRLKRQSLGYDIAARQENLKALQTALENAIETHARTKELLDVKGASVEQYDKEETEIAQLRAQLQSARSGIAMLRSSINELLQSEKEIDNQLSYTSIIAPIDGTLSARLAMVGDLALPGKPLLKIAATDGLYLDVKLPANIRASAIRYNGRQFDLTAKNQAGAAGLREYRAQLPLGSSLVEGEFLNIKLVLYTGNGVLLPNDVLLSTEGQTSVLIYRDGKVGKTAVTVTRRGSEGVMVNENLSGKTLLLAKPDILLRASSGVPVRILNHGNA</sequence>
<dbReference type="Gene3D" id="2.40.30.170">
    <property type="match status" value="1"/>
</dbReference>
<dbReference type="AlphaFoldDB" id="A0A2K2HCJ5"/>
<dbReference type="InterPro" id="IPR058625">
    <property type="entry name" value="MdtA-like_BSH"/>
</dbReference>
<accession>A0A2K2HCJ5</accession>
<dbReference type="GO" id="GO:0015562">
    <property type="term" value="F:efflux transmembrane transporter activity"/>
    <property type="evidence" value="ECO:0007669"/>
    <property type="project" value="TreeGrafter"/>
</dbReference>
<dbReference type="Proteomes" id="UP000236340">
    <property type="component" value="Unassembled WGS sequence"/>
</dbReference>
<dbReference type="SUPFAM" id="SSF111369">
    <property type="entry name" value="HlyD-like secretion proteins"/>
    <property type="match status" value="1"/>
</dbReference>
<gene>
    <name evidence="4" type="ORF">C2E25_04145</name>
</gene>
<dbReference type="Pfam" id="PF25917">
    <property type="entry name" value="BSH_RND"/>
    <property type="match status" value="1"/>
</dbReference>
<evidence type="ECO:0000313" key="4">
    <source>
        <dbReference type="EMBL" id="PNU21000.1"/>
    </source>
</evidence>
<evidence type="ECO:0000256" key="2">
    <source>
        <dbReference type="SAM" id="Coils"/>
    </source>
</evidence>
<comment type="caution">
    <text evidence="4">The sequence shown here is derived from an EMBL/GenBank/DDBJ whole genome shotgun (WGS) entry which is preliminary data.</text>
</comment>
<dbReference type="PANTHER" id="PTHR30469">
    <property type="entry name" value="MULTIDRUG RESISTANCE PROTEIN MDTA"/>
    <property type="match status" value="1"/>
</dbReference>
<dbReference type="Gene3D" id="1.10.287.470">
    <property type="entry name" value="Helix hairpin bin"/>
    <property type="match status" value="1"/>
</dbReference>
<dbReference type="InterPro" id="IPR006143">
    <property type="entry name" value="RND_pump_MFP"/>
</dbReference>
<feature type="domain" description="Multidrug resistance protein MdtA-like barrel-sandwich hybrid" evidence="3">
    <location>
        <begin position="69"/>
        <end position="230"/>
    </location>
</feature>
<feature type="coiled-coil region" evidence="2">
    <location>
        <begin position="121"/>
        <end position="179"/>
    </location>
</feature>
<evidence type="ECO:0000313" key="5">
    <source>
        <dbReference type="Proteomes" id="UP000236340"/>
    </source>
</evidence>
<dbReference type="Gene3D" id="2.40.50.100">
    <property type="match status" value="1"/>
</dbReference>
<evidence type="ECO:0000259" key="3">
    <source>
        <dbReference type="Pfam" id="PF25917"/>
    </source>
</evidence>
<dbReference type="GO" id="GO:1990281">
    <property type="term" value="C:efflux pump complex"/>
    <property type="evidence" value="ECO:0007669"/>
    <property type="project" value="TreeGrafter"/>
</dbReference>
<dbReference type="NCBIfam" id="TIGR01730">
    <property type="entry name" value="RND_mfp"/>
    <property type="match status" value="1"/>
</dbReference>
<organism evidence="4 5">
    <name type="scientific">Geothermobacter hydrogeniphilus</name>
    <dbReference type="NCBI Taxonomy" id="1969733"/>
    <lineage>
        <taxon>Bacteria</taxon>
        <taxon>Pseudomonadati</taxon>
        <taxon>Thermodesulfobacteriota</taxon>
        <taxon>Desulfuromonadia</taxon>
        <taxon>Desulfuromonadales</taxon>
        <taxon>Geothermobacteraceae</taxon>
        <taxon>Geothermobacter</taxon>
    </lineage>
</organism>
<dbReference type="RefSeq" id="WP_103114530.1">
    <property type="nucleotide sequence ID" value="NZ_PPFX01000006.1"/>
</dbReference>
<dbReference type="EMBL" id="PPFX01000006">
    <property type="protein sequence ID" value="PNU21000.1"/>
    <property type="molecule type" value="Genomic_DNA"/>
</dbReference>
<keyword evidence="2" id="KW-0175">Coiled coil</keyword>
<proteinExistence type="inferred from homology"/>
<name>A0A2K2HCJ5_9BACT</name>
<dbReference type="OrthoDB" id="9789643at2"/>
<reference evidence="4 5" key="1">
    <citation type="journal article" date="2018" name="Genome Announc.">
        <title>Genome Sequence of Geothermobacter sp. HR-1 Iron Reducer from the Loihi Seamount.</title>
        <authorList>
            <person name="Smith H."/>
            <person name="Abuyen K."/>
            <person name="Tremblay J."/>
            <person name="Savalia P."/>
            <person name="Perez-Rodriguez I."/>
            <person name="Emerson D."/>
            <person name="Tully B."/>
            <person name="Amend J."/>
        </authorList>
    </citation>
    <scope>NUCLEOTIDE SEQUENCE [LARGE SCALE GENOMIC DNA]</scope>
    <source>
        <strain evidence="4 5">HR-1</strain>
    </source>
</reference>
<dbReference type="PANTHER" id="PTHR30469:SF36">
    <property type="entry name" value="BLL3903 PROTEIN"/>
    <property type="match status" value="1"/>
</dbReference>